<dbReference type="Proteomes" id="UP000652761">
    <property type="component" value="Unassembled WGS sequence"/>
</dbReference>
<keyword evidence="2" id="KW-1185">Reference proteome</keyword>
<sequence length="74" mass="8572">MDTSRRHWSPASLMFPVPHFRELEPESIKVPGMGLHLRGLQVLRWTYVPWRSCGVTFHTLCFTLLRSAIYVGCV</sequence>
<comment type="caution">
    <text evidence="1">The sequence shown here is derived from an EMBL/GenBank/DDBJ whole genome shotgun (WGS) entry which is preliminary data.</text>
</comment>
<evidence type="ECO:0000313" key="1">
    <source>
        <dbReference type="EMBL" id="MQM17160.1"/>
    </source>
</evidence>
<protein>
    <submittedName>
        <fullName evidence="1">Uncharacterized protein</fullName>
    </submittedName>
</protein>
<dbReference type="AlphaFoldDB" id="A0A843XD29"/>
<evidence type="ECO:0000313" key="2">
    <source>
        <dbReference type="Proteomes" id="UP000652761"/>
    </source>
</evidence>
<accession>A0A843XD29</accession>
<organism evidence="1 2">
    <name type="scientific">Colocasia esculenta</name>
    <name type="common">Wild taro</name>
    <name type="synonym">Arum esculentum</name>
    <dbReference type="NCBI Taxonomy" id="4460"/>
    <lineage>
        <taxon>Eukaryota</taxon>
        <taxon>Viridiplantae</taxon>
        <taxon>Streptophyta</taxon>
        <taxon>Embryophyta</taxon>
        <taxon>Tracheophyta</taxon>
        <taxon>Spermatophyta</taxon>
        <taxon>Magnoliopsida</taxon>
        <taxon>Liliopsida</taxon>
        <taxon>Araceae</taxon>
        <taxon>Aroideae</taxon>
        <taxon>Colocasieae</taxon>
        <taxon>Colocasia</taxon>
    </lineage>
</organism>
<gene>
    <name evidence="1" type="ORF">Taro_050128</name>
</gene>
<proteinExistence type="predicted"/>
<reference evidence="1" key="1">
    <citation type="submission" date="2017-07" db="EMBL/GenBank/DDBJ databases">
        <title>Taro Niue Genome Assembly and Annotation.</title>
        <authorList>
            <person name="Atibalentja N."/>
            <person name="Keating K."/>
            <person name="Fields C.J."/>
        </authorList>
    </citation>
    <scope>NUCLEOTIDE SEQUENCE</scope>
    <source>
        <strain evidence="1">Niue_2</strain>
        <tissue evidence="1">Leaf</tissue>
    </source>
</reference>
<name>A0A843XD29_COLES</name>
<dbReference type="EMBL" id="NMUH01007382">
    <property type="protein sequence ID" value="MQM17160.1"/>
    <property type="molecule type" value="Genomic_DNA"/>
</dbReference>